<dbReference type="PROSITE" id="PS00086">
    <property type="entry name" value="CYTOCHROME_P450"/>
    <property type="match status" value="1"/>
</dbReference>
<evidence type="ECO:0000256" key="3">
    <source>
        <dbReference type="ARBA" id="ARBA00022617"/>
    </source>
</evidence>
<dbReference type="FunFam" id="1.10.630.10:FF:000011">
    <property type="entry name" value="Cytochrome P450 83B1"/>
    <property type="match status" value="1"/>
</dbReference>
<gene>
    <name evidence="11" type="ORF">J5N97_020753</name>
</gene>
<protein>
    <recommendedName>
        <fullName evidence="13">Cytochrome P450</fullName>
    </recommendedName>
</protein>
<evidence type="ECO:0008006" key="13">
    <source>
        <dbReference type="Google" id="ProtNLM"/>
    </source>
</evidence>
<dbReference type="PANTHER" id="PTHR47955:SF19">
    <property type="entry name" value="CYTOCHROME P450 71A9-LIKE ISOFORM X1"/>
    <property type="match status" value="1"/>
</dbReference>
<evidence type="ECO:0000256" key="7">
    <source>
        <dbReference type="ARBA" id="ARBA00023033"/>
    </source>
</evidence>
<dbReference type="PRINTS" id="PR00385">
    <property type="entry name" value="P450"/>
</dbReference>
<keyword evidence="7 9" id="KW-0503">Monooxygenase</keyword>
<comment type="cofactor">
    <cofactor evidence="1 8">
        <name>heme</name>
        <dbReference type="ChEBI" id="CHEBI:30413"/>
    </cofactor>
</comment>
<feature type="binding site" description="axial binding residue" evidence="8">
    <location>
        <position position="441"/>
    </location>
    <ligand>
        <name>heme</name>
        <dbReference type="ChEBI" id="CHEBI:30413"/>
    </ligand>
    <ligandPart>
        <name>Fe</name>
        <dbReference type="ChEBI" id="CHEBI:18248"/>
    </ligandPart>
</feature>
<accession>A0A9D5CH71</accession>
<dbReference type="CDD" id="cd11072">
    <property type="entry name" value="CYP71-like"/>
    <property type="match status" value="1"/>
</dbReference>
<dbReference type="PANTHER" id="PTHR47955">
    <property type="entry name" value="CYTOCHROME P450 FAMILY 71 PROTEIN"/>
    <property type="match status" value="1"/>
</dbReference>
<dbReference type="GO" id="GO:0016705">
    <property type="term" value="F:oxidoreductase activity, acting on paired donors, with incorporation or reduction of molecular oxygen"/>
    <property type="evidence" value="ECO:0007669"/>
    <property type="project" value="InterPro"/>
</dbReference>
<keyword evidence="10" id="KW-1133">Transmembrane helix</keyword>
<dbReference type="Pfam" id="PF00067">
    <property type="entry name" value="p450"/>
    <property type="match status" value="1"/>
</dbReference>
<evidence type="ECO:0000256" key="5">
    <source>
        <dbReference type="ARBA" id="ARBA00023002"/>
    </source>
</evidence>
<feature type="transmembrane region" description="Helical" evidence="10">
    <location>
        <begin position="6"/>
        <end position="25"/>
    </location>
</feature>
<dbReference type="GO" id="GO:0005506">
    <property type="term" value="F:iron ion binding"/>
    <property type="evidence" value="ECO:0007669"/>
    <property type="project" value="InterPro"/>
</dbReference>
<keyword evidence="10" id="KW-0812">Transmembrane</keyword>
<dbReference type="GO" id="GO:0020037">
    <property type="term" value="F:heme binding"/>
    <property type="evidence" value="ECO:0007669"/>
    <property type="project" value="InterPro"/>
</dbReference>
<evidence type="ECO:0000256" key="6">
    <source>
        <dbReference type="ARBA" id="ARBA00023004"/>
    </source>
</evidence>
<evidence type="ECO:0000256" key="10">
    <source>
        <dbReference type="SAM" id="Phobius"/>
    </source>
</evidence>
<dbReference type="GO" id="GO:0004497">
    <property type="term" value="F:monooxygenase activity"/>
    <property type="evidence" value="ECO:0007669"/>
    <property type="project" value="UniProtKB-KW"/>
</dbReference>
<evidence type="ECO:0000256" key="4">
    <source>
        <dbReference type="ARBA" id="ARBA00022723"/>
    </source>
</evidence>
<evidence type="ECO:0000313" key="11">
    <source>
        <dbReference type="EMBL" id="KAJ0972794.1"/>
    </source>
</evidence>
<dbReference type="InterPro" id="IPR036396">
    <property type="entry name" value="Cyt_P450_sf"/>
</dbReference>
<comment type="similarity">
    <text evidence="2 9">Belongs to the cytochrome P450 family.</text>
</comment>
<dbReference type="InterPro" id="IPR001128">
    <property type="entry name" value="Cyt_P450"/>
</dbReference>
<dbReference type="InterPro" id="IPR002401">
    <property type="entry name" value="Cyt_P450_E_grp-I"/>
</dbReference>
<evidence type="ECO:0000256" key="8">
    <source>
        <dbReference type="PIRSR" id="PIRSR602401-1"/>
    </source>
</evidence>
<dbReference type="PRINTS" id="PR00463">
    <property type="entry name" value="EP450I"/>
</dbReference>
<sequence>MKTMTPILFQLTSILLISILTFLLLKQFRKTKHVGKTTRKLPPGPWKFPLIGNLHKLGASAHHSLHQLSLNHGPLMLLHLGTVPTLVISSGDIAGEIFKTHDILFSGRPALYASKLFSYGLKDIALAPYGEYWRQARRISVLELLSAKRVKSFRAVREEEVQLLVEALAGASPAPVNLSEMLLSVTNNIVCRILFGKKYRAAYGGKLCNVLEETQSILGGFCISDYFPWMEWVHRFTGLEKRLERNFRELDEFYDEMIQEHLEDGHEDLLDVLLRLWRDPVHAKTIATMSHIKGLLTDFFTAGTDTSSATLIWTMTELMRNPRVMLKAQEEVRKVIGNNDKVEEHHLDKLDYLKLVIKESLRMHPPAPLLLPRETTQACTIKGYVIPEKTRVLINAKAIAMDPKSWENPEDFFPERFLEKNVDFRGQDFDFIPFGVGRRSCPGINFATAVIELVLSNLLFHFDWTLPIGMNVEDLDLEEAIGITVHKKRHLQLAATLHQIKEV</sequence>
<dbReference type="SUPFAM" id="SSF48264">
    <property type="entry name" value="Cytochrome P450"/>
    <property type="match status" value="1"/>
</dbReference>
<dbReference type="OrthoDB" id="2789670at2759"/>
<reference evidence="11" key="2">
    <citation type="journal article" date="2022" name="Hortic Res">
        <title>The genome of Dioscorea zingiberensis sheds light on the biosynthesis, origin and evolution of the medicinally important diosgenin saponins.</title>
        <authorList>
            <person name="Li Y."/>
            <person name="Tan C."/>
            <person name="Li Z."/>
            <person name="Guo J."/>
            <person name="Li S."/>
            <person name="Chen X."/>
            <person name="Wang C."/>
            <person name="Dai X."/>
            <person name="Yang H."/>
            <person name="Song W."/>
            <person name="Hou L."/>
            <person name="Xu J."/>
            <person name="Tong Z."/>
            <person name="Xu A."/>
            <person name="Yuan X."/>
            <person name="Wang W."/>
            <person name="Yang Q."/>
            <person name="Chen L."/>
            <person name="Sun Z."/>
            <person name="Wang K."/>
            <person name="Pan B."/>
            <person name="Chen J."/>
            <person name="Bao Y."/>
            <person name="Liu F."/>
            <person name="Qi X."/>
            <person name="Gang D.R."/>
            <person name="Wen J."/>
            <person name="Li J."/>
        </authorList>
    </citation>
    <scope>NUCLEOTIDE SEQUENCE</scope>
    <source>
        <strain evidence="11">Dzin_1.0</strain>
    </source>
</reference>
<keyword evidence="3 8" id="KW-0349">Heme</keyword>
<keyword evidence="10" id="KW-0472">Membrane</keyword>
<evidence type="ECO:0000313" key="12">
    <source>
        <dbReference type="Proteomes" id="UP001085076"/>
    </source>
</evidence>
<dbReference type="EMBL" id="JAGGNH010000005">
    <property type="protein sequence ID" value="KAJ0972794.1"/>
    <property type="molecule type" value="Genomic_DNA"/>
</dbReference>
<dbReference type="AlphaFoldDB" id="A0A9D5CH71"/>
<reference evidence="11" key="1">
    <citation type="submission" date="2021-03" db="EMBL/GenBank/DDBJ databases">
        <authorList>
            <person name="Li Z."/>
            <person name="Yang C."/>
        </authorList>
    </citation>
    <scope>NUCLEOTIDE SEQUENCE</scope>
    <source>
        <strain evidence="11">Dzin_1.0</strain>
        <tissue evidence="11">Leaf</tissue>
    </source>
</reference>
<evidence type="ECO:0000256" key="2">
    <source>
        <dbReference type="ARBA" id="ARBA00010617"/>
    </source>
</evidence>
<keyword evidence="12" id="KW-1185">Reference proteome</keyword>
<evidence type="ECO:0000256" key="1">
    <source>
        <dbReference type="ARBA" id="ARBA00001971"/>
    </source>
</evidence>
<keyword evidence="6 8" id="KW-0408">Iron</keyword>
<dbReference type="Proteomes" id="UP001085076">
    <property type="component" value="Miscellaneous, Linkage group lg05"/>
</dbReference>
<name>A0A9D5CH71_9LILI</name>
<comment type="caution">
    <text evidence="11">The sequence shown here is derived from an EMBL/GenBank/DDBJ whole genome shotgun (WGS) entry which is preliminary data.</text>
</comment>
<dbReference type="InterPro" id="IPR017972">
    <property type="entry name" value="Cyt_P450_CS"/>
</dbReference>
<organism evidence="11 12">
    <name type="scientific">Dioscorea zingiberensis</name>
    <dbReference type="NCBI Taxonomy" id="325984"/>
    <lineage>
        <taxon>Eukaryota</taxon>
        <taxon>Viridiplantae</taxon>
        <taxon>Streptophyta</taxon>
        <taxon>Embryophyta</taxon>
        <taxon>Tracheophyta</taxon>
        <taxon>Spermatophyta</taxon>
        <taxon>Magnoliopsida</taxon>
        <taxon>Liliopsida</taxon>
        <taxon>Dioscoreales</taxon>
        <taxon>Dioscoreaceae</taxon>
        <taxon>Dioscorea</taxon>
    </lineage>
</organism>
<evidence type="ECO:0000256" key="9">
    <source>
        <dbReference type="RuleBase" id="RU000461"/>
    </source>
</evidence>
<dbReference type="Gene3D" id="1.10.630.10">
    <property type="entry name" value="Cytochrome P450"/>
    <property type="match status" value="1"/>
</dbReference>
<keyword evidence="5 9" id="KW-0560">Oxidoreductase</keyword>
<keyword evidence="4 8" id="KW-0479">Metal-binding</keyword>
<proteinExistence type="inferred from homology"/>